<evidence type="ECO:0000313" key="1">
    <source>
        <dbReference type="EMBL" id="EMO61244.1"/>
    </source>
</evidence>
<name>M6W7N0_LEPBO</name>
<protein>
    <submittedName>
        <fullName evidence="1">Uncharacterized protein</fullName>
    </submittedName>
</protein>
<dbReference type="AlphaFoldDB" id="M6W7N0"/>
<accession>M6W7N0</accession>
<organism evidence="1 2">
    <name type="scientific">Leptospira borgpetersenii serovar Pomona str. 200901868</name>
    <dbReference type="NCBI Taxonomy" id="1192866"/>
    <lineage>
        <taxon>Bacteria</taxon>
        <taxon>Pseudomonadati</taxon>
        <taxon>Spirochaetota</taxon>
        <taxon>Spirochaetia</taxon>
        <taxon>Leptospirales</taxon>
        <taxon>Leptospiraceae</taxon>
        <taxon>Leptospira</taxon>
    </lineage>
</organism>
<reference evidence="1 2" key="1">
    <citation type="submission" date="2013-01" db="EMBL/GenBank/DDBJ databases">
        <authorList>
            <person name="Harkins D.M."/>
            <person name="Durkin A.S."/>
            <person name="Brinkac L.M."/>
            <person name="Haft D.H."/>
            <person name="Selengut J.D."/>
            <person name="Sanka R."/>
            <person name="DePew J."/>
            <person name="Purushe J."/>
            <person name="Picardeau M."/>
            <person name="Werts C."/>
            <person name="Goarant C."/>
            <person name="Vinetz J.M."/>
            <person name="Sutton G.G."/>
            <person name="Nierman W.C."/>
            <person name="Fouts D.E."/>
        </authorList>
    </citation>
    <scope>NUCLEOTIDE SEQUENCE [LARGE SCALE GENOMIC DNA]</scope>
    <source>
        <strain evidence="1 2">200901868</strain>
    </source>
</reference>
<comment type="caution">
    <text evidence="1">The sequence shown here is derived from an EMBL/GenBank/DDBJ whole genome shotgun (WGS) entry which is preliminary data.</text>
</comment>
<dbReference type="Proteomes" id="UP000012159">
    <property type="component" value="Unassembled WGS sequence"/>
</dbReference>
<gene>
    <name evidence="1" type="ORF">LEP1GSC133_1287</name>
</gene>
<evidence type="ECO:0000313" key="2">
    <source>
        <dbReference type="Proteomes" id="UP000012159"/>
    </source>
</evidence>
<dbReference type="EMBL" id="AKWF02000102">
    <property type="protein sequence ID" value="EMO61244.1"/>
    <property type="molecule type" value="Genomic_DNA"/>
</dbReference>
<proteinExistence type="predicted"/>
<sequence>MSKNSPLNLFGEFLILQKKDLLLIPLMEKFRGFILLWSRWILFRSS</sequence>